<dbReference type="EC" id="2.1.1.360" evidence="2 14"/>
<dbReference type="GO" id="GO:0140956">
    <property type="term" value="F:histone H3K79 trimethyltransferase activity"/>
    <property type="evidence" value="ECO:0007669"/>
    <property type="project" value="UniProtKB-EC"/>
</dbReference>
<feature type="compositionally biased region" description="Basic residues" evidence="16">
    <location>
        <begin position="108"/>
        <end position="117"/>
    </location>
</feature>
<evidence type="ECO:0000256" key="5">
    <source>
        <dbReference type="ARBA" id="ARBA00022679"/>
    </source>
</evidence>
<reference evidence="18" key="3">
    <citation type="submission" date="2025-07" db="EMBL/GenBank/DDBJ databases">
        <authorList>
            <consortium name="NCBI Genome Project"/>
        </authorList>
    </citation>
    <scope>NUCLEOTIDE SEQUENCE</scope>
    <source>
        <strain evidence="18">CBS432</strain>
    </source>
</reference>
<feature type="binding site" evidence="15">
    <location>
        <begin position="397"/>
        <end position="406"/>
    </location>
    <ligand>
        <name>S-adenosyl-L-methionine</name>
        <dbReference type="ChEBI" id="CHEBI:59789"/>
    </ligand>
</feature>
<dbReference type="GO" id="GO:0000781">
    <property type="term" value="C:chromosome, telomeric region"/>
    <property type="evidence" value="ECO:0007669"/>
    <property type="project" value="GOC"/>
</dbReference>
<feature type="binding site" evidence="15">
    <location>
        <begin position="461"/>
        <end position="462"/>
    </location>
    <ligand>
        <name>S-adenosyl-L-methionine</name>
        <dbReference type="ChEBI" id="CHEBI:59789"/>
    </ligand>
</feature>
<dbReference type="GO" id="GO:0031509">
    <property type="term" value="P:subtelomeric heterochromatin formation"/>
    <property type="evidence" value="ECO:0007669"/>
    <property type="project" value="InterPro"/>
</dbReference>
<dbReference type="PANTHER" id="PTHR21451">
    <property type="entry name" value="HISTONE H3 METHYLTRANSFERASE"/>
    <property type="match status" value="1"/>
</dbReference>
<dbReference type="RefSeq" id="XP_033765655.1">
    <property type="nucleotide sequence ID" value="XM_033909764.1"/>
</dbReference>
<evidence type="ECO:0000256" key="1">
    <source>
        <dbReference type="ARBA" id="ARBA00004123"/>
    </source>
</evidence>
<evidence type="ECO:0000256" key="15">
    <source>
        <dbReference type="PIRSR" id="PIRSR017570-1"/>
    </source>
</evidence>
<evidence type="ECO:0000256" key="14">
    <source>
        <dbReference type="PIRNR" id="PIRNR017570"/>
    </source>
</evidence>
<accession>A0A8B8UPE7</accession>
<feature type="region of interest" description="Disordered" evidence="16">
    <location>
        <begin position="1"/>
        <end position="51"/>
    </location>
</feature>
<keyword evidence="5 14" id="KW-0808">Transferase</keyword>
<dbReference type="GO" id="GO:0042393">
    <property type="term" value="F:histone binding"/>
    <property type="evidence" value="ECO:0007669"/>
    <property type="project" value="InterPro"/>
</dbReference>
<proteinExistence type="inferred from homology"/>
<gene>
    <name evidence="18" type="primary">DOT1</name>
    <name evidence="18" type="ORF">SPAR_D06230</name>
</gene>
<protein>
    <recommendedName>
        <fullName evidence="3 14">Histone-lysine N-methyltransferase, H3 lysine-79 specific</fullName>
        <ecNumber evidence="2 14">2.1.1.360</ecNumber>
    </recommendedName>
    <alternativeName>
        <fullName evidence="12 14">Histone H3-K79 methyltransferase</fullName>
    </alternativeName>
</protein>
<feature type="compositionally biased region" description="Polar residues" evidence="16">
    <location>
        <begin position="1"/>
        <end position="43"/>
    </location>
</feature>
<reference evidence="18" key="4">
    <citation type="submission" date="2025-08" db="UniProtKB">
        <authorList>
            <consortium name="RefSeq"/>
        </authorList>
    </citation>
    <scope>IDENTIFICATION</scope>
    <source>
        <strain evidence="18">CBS432</strain>
    </source>
</reference>
<comment type="catalytic activity">
    <reaction evidence="13 14">
        <text>L-lysyl(79)-[histone H3] + 3 S-adenosyl-L-methionine = N(6),N(6),N(6)-trimethyl-L-lysyl(79)-[histone H3] + 3 S-adenosyl-L-homocysteine + 3 H(+)</text>
        <dbReference type="Rhea" id="RHEA:60328"/>
        <dbReference type="Rhea" id="RHEA-COMP:15549"/>
        <dbReference type="Rhea" id="RHEA-COMP:15552"/>
        <dbReference type="ChEBI" id="CHEBI:15378"/>
        <dbReference type="ChEBI" id="CHEBI:29969"/>
        <dbReference type="ChEBI" id="CHEBI:57856"/>
        <dbReference type="ChEBI" id="CHEBI:59789"/>
        <dbReference type="ChEBI" id="CHEBI:61961"/>
        <dbReference type="EC" id="2.1.1.360"/>
    </reaction>
</comment>
<dbReference type="InterPro" id="IPR029063">
    <property type="entry name" value="SAM-dependent_MTases_sf"/>
</dbReference>
<dbReference type="OrthoDB" id="443402at2759"/>
<dbReference type="FunFam" id="3.40.50.150:FF:000033">
    <property type="entry name" value="Histone-lysine N-methyltransferase, H3 lysine-79 specific"/>
    <property type="match status" value="1"/>
</dbReference>
<name>A0A8B8UPE7_SACPA</name>
<dbReference type="InterPro" id="IPR021162">
    <property type="entry name" value="Dot1"/>
</dbReference>
<comment type="similarity">
    <text evidence="14">Belongs to the class I-like SAM-binding methyltransferase superfamily. DOT1 family.</text>
</comment>
<evidence type="ECO:0000256" key="4">
    <source>
        <dbReference type="ARBA" id="ARBA00022603"/>
    </source>
</evidence>
<organism evidence="18">
    <name type="scientific">Saccharomyces paradoxus</name>
    <name type="common">Yeast</name>
    <name type="synonym">Saccharomyces douglasii</name>
    <dbReference type="NCBI Taxonomy" id="27291"/>
    <lineage>
        <taxon>Eukaryota</taxon>
        <taxon>Fungi</taxon>
        <taxon>Dikarya</taxon>
        <taxon>Ascomycota</taxon>
        <taxon>Saccharomycotina</taxon>
        <taxon>Saccharomycetes</taxon>
        <taxon>Saccharomycetales</taxon>
        <taxon>Saccharomycetaceae</taxon>
        <taxon>Saccharomyces</taxon>
    </lineage>
</organism>
<evidence type="ECO:0000256" key="6">
    <source>
        <dbReference type="ARBA" id="ARBA00022691"/>
    </source>
</evidence>
<keyword evidence="9 14" id="KW-0805">Transcription regulation</keyword>
<keyword evidence="11 14" id="KW-0539">Nucleus</keyword>
<dbReference type="GO" id="GO:0006281">
    <property type="term" value="P:DNA repair"/>
    <property type="evidence" value="ECO:0007669"/>
    <property type="project" value="InterPro"/>
</dbReference>
<dbReference type="KEGG" id="spao:SPAR_D06230"/>
<dbReference type="Gene3D" id="1.10.260.170">
    <property type="match status" value="1"/>
</dbReference>
<reference evidence="18" key="2">
    <citation type="submission" date="2020-01" db="EMBL/GenBank/DDBJ databases">
        <title>Population-level Yeast Reference Genomes.</title>
        <authorList>
            <person name="Yue J.-X."/>
        </authorList>
    </citation>
    <scope>NUCLEOTIDE SEQUENCE</scope>
    <source>
        <strain evidence="18">CBS432</strain>
    </source>
</reference>
<evidence type="ECO:0000256" key="10">
    <source>
        <dbReference type="ARBA" id="ARBA00023163"/>
    </source>
</evidence>
<evidence type="ECO:0000256" key="11">
    <source>
        <dbReference type="ARBA" id="ARBA00023242"/>
    </source>
</evidence>
<keyword evidence="4 14" id="KW-0489">Methyltransferase</keyword>
<evidence type="ECO:0000313" key="18">
    <source>
        <dbReference type="RefSeq" id="XP_033765655.1"/>
    </source>
</evidence>
<dbReference type="GO" id="GO:0005634">
    <property type="term" value="C:nucleus"/>
    <property type="evidence" value="ECO:0007669"/>
    <property type="project" value="UniProtKB-SubCell"/>
</dbReference>
<dbReference type="VEuPathDB" id="FungiDB:SPAR_D06230"/>
<evidence type="ECO:0000256" key="8">
    <source>
        <dbReference type="ARBA" id="ARBA00022853"/>
    </source>
</evidence>
<feature type="region of interest" description="Disordered" evidence="16">
    <location>
        <begin position="156"/>
        <end position="177"/>
    </location>
</feature>
<comment type="function">
    <text evidence="14">Histone methyltransferase that specifically trimethylates histone H3 to form H3K79me3. This methylation is required for telomere silencing and for the pachytene checkpoint during the meiotic cell cycle by allowing the recruitment of RAD9 to double strand breaks. Nucleosomes are preferred as substrate compared to free histone.</text>
</comment>
<dbReference type="PIRSF" id="PIRSF017570">
    <property type="entry name" value="Histone_H3-K79_MeTrfase"/>
    <property type="match status" value="1"/>
</dbReference>
<dbReference type="GO" id="GO:0032259">
    <property type="term" value="P:methylation"/>
    <property type="evidence" value="ECO:0007669"/>
    <property type="project" value="UniProtKB-KW"/>
</dbReference>
<dbReference type="Gene3D" id="3.40.50.150">
    <property type="entry name" value="Vaccinia Virus protein VP39"/>
    <property type="match status" value="1"/>
</dbReference>
<evidence type="ECO:0000256" key="7">
    <source>
        <dbReference type="ARBA" id="ARBA00022737"/>
    </source>
</evidence>
<dbReference type="AlphaFoldDB" id="A0A8B8UPE7"/>
<keyword evidence="6 14" id="KW-0949">S-adenosyl-L-methionine</keyword>
<evidence type="ECO:0000256" key="2">
    <source>
        <dbReference type="ARBA" id="ARBA00012190"/>
    </source>
</evidence>
<dbReference type="Pfam" id="PF08123">
    <property type="entry name" value="DOT1"/>
    <property type="match status" value="1"/>
</dbReference>
<evidence type="ECO:0000256" key="9">
    <source>
        <dbReference type="ARBA" id="ARBA00023015"/>
    </source>
</evidence>
<feature type="binding site" evidence="15">
    <location>
        <begin position="374"/>
        <end position="377"/>
    </location>
    <ligand>
        <name>S-adenosyl-L-methionine</name>
        <dbReference type="ChEBI" id="CHEBI:59789"/>
    </ligand>
</feature>
<dbReference type="GO" id="GO:0000077">
    <property type="term" value="P:DNA damage checkpoint signaling"/>
    <property type="evidence" value="ECO:0007669"/>
    <property type="project" value="InterPro"/>
</dbReference>
<dbReference type="SUPFAM" id="SSF53335">
    <property type="entry name" value="S-adenosyl-L-methionine-dependent methyltransferases"/>
    <property type="match status" value="1"/>
</dbReference>
<dbReference type="InterPro" id="IPR025789">
    <property type="entry name" value="DOT1_dom"/>
</dbReference>
<keyword evidence="7" id="KW-0677">Repeat</keyword>
<dbReference type="PROSITE" id="PS51569">
    <property type="entry name" value="DOT1"/>
    <property type="match status" value="1"/>
</dbReference>
<comment type="subcellular location">
    <subcellularLocation>
        <location evidence="1 14">Nucleus</location>
    </subcellularLocation>
</comment>
<dbReference type="PANTHER" id="PTHR21451:SF0">
    <property type="entry name" value="HISTONE-LYSINE N-METHYLTRANSFERASE, H3 LYSINE-79 SPECIFIC"/>
    <property type="match status" value="1"/>
</dbReference>
<evidence type="ECO:0000256" key="13">
    <source>
        <dbReference type="ARBA" id="ARBA00047770"/>
    </source>
</evidence>
<reference evidence="18" key="1">
    <citation type="journal article" date="2017" name="Nat. Genet.">
        <title>Contrasting evolutionary genome dynamics between domesticated and wild yeasts.</title>
        <authorList>
            <person name="Yue J.X."/>
            <person name="Li J."/>
            <person name="Aigrain L."/>
            <person name="Hallin J."/>
            <person name="Persson K."/>
            <person name="Oliver K."/>
            <person name="Bergstrom A."/>
            <person name="Coupland P."/>
            <person name="Warringer J."/>
            <person name="Lagomarsino M.C."/>
            <person name="Fischer G."/>
            <person name="Durbin R."/>
            <person name="Liti G."/>
        </authorList>
    </citation>
    <scope>NUCLEOTIDE SEQUENCE</scope>
    <source>
        <strain evidence="18">CBS432</strain>
    </source>
</reference>
<feature type="domain" description="DOT1" evidence="17">
    <location>
        <begin position="256"/>
        <end position="570"/>
    </location>
</feature>
<feature type="region of interest" description="Disordered" evidence="16">
    <location>
        <begin position="64"/>
        <end position="85"/>
    </location>
</feature>
<feature type="binding site" evidence="15">
    <location>
        <position position="424"/>
    </location>
    <ligand>
        <name>S-adenosyl-L-methionine</name>
        <dbReference type="ChEBI" id="CHEBI:59789"/>
    </ligand>
</feature>
<sequence>MSGQESTSNNNSDSFIMSSPNLGSQESSISPNDAKKGTNSQIPSSSSSSKCTFLSKQVQELLEGANKYDPKYGLSLPRGFLRDRNPKVKDNGLVPLVEKVIPPIHKKTNHRNTRKKSSTTMKKDVKKTKTAKGKGKSNRSKTYHKHTLISKQEINAAPERKSCNKARAKKKNEGEDTPSTFVDWNGPYLQLQYPLFDIEYLRSHETYSGTPIPSISLRTNSPQPMCLPSENDVSSVTTAKLQSFLFSNYMEEYKIDFERTTAIYNPMSEIGKLIEYSCLVFLPLPYSEQLKETILPDLNASFDNSDTKGFVSAINSYNEMIRQIPRSRIINHLETIDKIPRSFIHDFLHIVYTRSIHPQANKLKHYKAFSNYVYGELLPNFLSDVYQQCKLKKGGTFMDLGSGVGNCVVQAALECGCALSFGCEIMEDASDLTVLQYQELTKRCKLFGMRLNNVEFSLKKSFVDNKRVIELIPQCDVILVNNFLFDENLNKEVEKILQTAKVGCQIISLKSLRSLTYQIDFYNVENIFNRLKVQRYDLKEDSVSWTHSGGEYYISTVMGDVDESLFSPTARGRRNRGIPVKYTR</sequence>
<evidence type="ECO:0000256" key="16">
    <source>
        <dbReference type="SAM" id="MobiDB-lite"/>
    </source>
</evidence>
<evidence type="ECO:0000259" key="17">
    <source>
        <dbReference type="PROSITE" id="PS51569"/>
    </source>
</evidence>
<dbReference type="GO" id="GO:0000786">
    <property type="term" value="C:nucleosome"/>
    <property type="evidence" value="ECO:0007669"/>
    <property type="project" value="InterPro"/>
</dbReference>
<feature type="compositionally biased region" description="Basic residues" evidence="16">
    <location>
        <begin position="124"/>
        <end position="143"/>
    </location>
</feature>
<keyword evidence="10 14" id="KW-0804">Transcription</keyword>
<evidence type="ECO:0000256" key="3">
    <source>
        <dbReference type="ARBA" id="ARBA00020987"/>
    </source>
</evidence>
<feature type="region of interest" description="Disordered" evidence="16">
    <location>
        <begin position="108"/>
        <end position="143"/>
    </location>
</feature>
<dbReference type="InterPro" id="IPR030445">
    <property type="entry name" value="H3-K79_meTrfase"/>
</dbReference>
<evidence type="ECO:0000256" key="12">
    <source>
        <dbReference type="ARBA" id="ARBA00029821"/>
    </source>
</evidence>
<keyword evidence="8 14" id="KW-0156">Chromatin regulator</keyword>
<dbReference type="GeneID" id="54629869"/>